<dbReference type="Pfam" id="PF26002">
    <property type="entry name" value="Beta-barrel_AprE"/>
    <property type="match status" value="1"/>
</dbReference>
<proteinExistence type="inferred from homology"/>
<dbReference type="RefSeq" id="WP_061416437.1">
    <property type="nucleotide sequence ID" value="NZ_CATNXB010000040.1"/>
</dbReference>
<reference evidence="9 10" key="1">
    <citation type="journal article" date="2016" name="PLoS ONE">
        <title>Plasmid Characterization and Chromosome Analysis of Two netF+ Clostridium perfringens Isolates Associated with Foal and Canine Necrotizing Enteritis.</title>
        <authorList>
            <person name="Mehdizadeh Gohari I."/>
            <person name="Kropinski A.M."/>
            <person name="Weese S.J."/>
            <person name="Parreira V.R."/>
            <person name="Whitehead A.E."/>
            <person name="Boerlin P."/>
            <person name="Prescott J.F."/>
        </authorList>
    </citation>
    <scope>NUCLEOTIDE SEQUENCE [LARGE SCALE GENOMIC DNA]</scope>
    <source>
        <strain evidence="9 10">JP838</strain>
        <plasmid evidence="10">Plasmid pJFP838E</plasmid>
    </source>
</reference>
<feature type="domain" description="AprE-like beta-barrel" evidence="8">
    <location>
        <begin position="405"/>
        <end position="492"/>
    </location>
</feature>
<protein>
    <submittedName>
        <fullName evidence="9">Putative efflux transporter</fullName>
    </submittedName>
</protein>
<dbReference type="InterPro" id="IPR050739">
    <property type="entry name" value="MFP"/>
</dbReference>
<keyword evidence="4 7" id="KW-1133">Transmembrane helix</keyword>
<dbReference type="PANTHER" id="PTHR30386">
    <property type="entry name" value="MEMBRANE FUSION SUBUNIT OF EMRAB-TOLC MULTIDRUG EFFLUX PUMP"/>
    <property type="match status" value="1"/>
</dbReference>
<evidence type="ECO:0000259" key="8">
    <source>
        <dbReference type="Pfam" id="PF26002"/>
    </source>
</evidence>
<dbReference type="GO" id="GO:0016020">
    <property type="term" value="C:membrane"/>
    <property type="evidence" value="ECO:0007669"/>
    <property type="project" value="UniProtKB-SubCell"/>
</dbReference>
<feature type="coiled-coil region" evidence="6">
    <location>
        <begin position="218"/>
        <end position="366"/>
    </location>
</feature>
<comment type="subcellular location">
    <subcellularLocation>
        <location evidence="1">Membrane</location>
        <topology evidence="1">Single-pass membrane protein</topology>
    </subcellularLocation>
</comment>
<feature type="transmembrane region" description="Helical" evidence="7">
    <location>
        <begin position="25"/>
        <end position="46"/>
    </location>
</feature>
<dbReference type="PRINTS" id="PR01490">
    <property type="entry name" value="RTXTOXIND"/>
</dbReference>
<dbReference type="PANTHER" id="PTHR30386:SF26">
    <property type="entry name" value="TRANSPORT PROTEIN COMB"/>
    <property type="match status" value="1"/>
</dbReference>
<dbReference type="Proteomes" id="UP000070260">
    <property type="component" value="Plasmid pJFP838E"/>
</dbReference>
<evidence type="ECO:0000313" key="10">
    <source>
        <dbReference type="Proteomes" id="UP000070260"/>
    </source>
</evidence>
<accession>A0A140GPQ3</accession>
<geneLocation type="plasmid" evidence="9 10">
    <name>pJFP838E</name>
</geneLocation>
<dbReference type="OrthoDB" id="357309at2"/>
<dbReference type="InterPro" id="IPR058982">
    <property type="entry name" value="Beta-barrel_AprE"/>
</dbReference>
<dbReference type="EMBL" id="CP013038">
    <property type="protein sequence ID" value="AMN30512.1"/>
    <property type="molecule type" value="Genomic_DNA"/>
</dbReference>
<name>A0A140GPQ3_CLOPF</name>
<dbReference type="PATRIC" id="fig|1502.176.peg.3293"/>
<sequence>MKFKIDNIENLSDSRQVMESKPNKFIMIFIYILIAVIATFLTWSWFSEKEIIVKVQGVVRPDNEIHSISNILQGEVKSVKMKNGEEIKKGDILFEIDSSELQDKKNQIDEQINYLDKDNKSLEKLNKSINENTNYFENNDEEKEYYYKFKSYEAGNKVSLEEKNNISDSKNELLNEKANLEILSKSISENKNYTEKGSVYSAQYDSYISSREMILNKTEQLKSSKDSLNKEIESNNKEIEGLNSENNTIENLEEKKLVFDEKNKQLNNQVEQIALEIKNNNEQLEKLKSDTIAQIKGNIDKINQSINKLDSNISSLEESVNISKDKNKTTVLAQIEEKMNLNIQKKKELEENKKQIEQSIEKCIVKAPVDGKLNVNINLEQGVVLQTGAMVANIIPDSDTYKVDLIIPTKDIANIKDGEEIKYSFEALPYREYGFLDGKVESISPDSKIDNEKGIAFFVGEGSLNSNSLYSNKGEESFIKPGMMCEARIITRKEKMLYYLLEKIGLKNR</sequence>
<evidence type="ECO:0000313" key="9">
    <source>
        <dbReference type="EMBL" id="AMN30512.1"/>
    </source>
</evidence>
<evidence type="ECO:0000256" key="1">
    <source>
        <dbReference type="ARBA" id="ARBA00004167"/>
    </source>
</evidence>
<evidence type="ECO:0000256" key="2">
    <source>
        <dbReference type="ARBA" id="ARBA00009477"/>
    </source>
</evidence>
<keyword evidence="6" id="KW-0175">Coiled coil</keyword>
<gene>
    <name evidence="9" type="ORF">JFP838_pE0006</name>
</gene>
<evidence type="ECO:0000256" key="5">
    <source>
        <dbReference type="ARBA" id="ARBA00023136"/>
    </source>
</evidence>
<dbReference type="Gene3D" id="2.40.50.100">
    <property type="match status" value="1"/>
</dbReference>
<feature type="coiled-coil region" evidence="6">
    <location>
        <begin position="163"/>
        <end position="190"/>
    </location>
</feature>
<dbReference type="Gene3D" id="2.40.30.170">
    <property type="match status" value="1"/>
</dbReference>
<dbReference type="AlphaFoldDB" id="A0A140GPQ3"/>
<evidence type="ECO:0000256" key="7">
    <source>
        <dbReference type="SAM" id="Phobius"/>
    </source>
</evidence>
<keyword evidence="5 7" id="KW-0472">Membrane</keyword>
<keyword evidence="3 7" id="KW-0812">Transmembrane</keyword>
<evidence type="ECO:0000256" key="4">
    <source>
        <dbReference type="ARBA" id="ARBA00022989"/>
    </source>
</evidence>
<organism evidence="9 10">
    <name type="scientific">Clostridium perfringens</name>
    <dbReference type="NCBI Taxonomy" id="1502"/>
    <lineage>
        <taxon>Bacteria</taxon>
        <taxon>Bacillati</taxon>
        <taxon>Bacillota</taxon>
        <taxon>Clostridia</taxon>
        <taxon>Eubacteriales</taxon>
        <taxon>Clostridiaceae</taxon>
        <taxon>Clostridium</taxon>
    </lineage>
</organism>
<evidence type="ECO:0000256" key="3">
    <source>
        <dbReference type="ARBA" id="ARBA00022692"/>
    </source>
</evidence>
<evidence type="ECO:0000256" key="6">
    <source>
        <dbReference type="SAM" id="Coils"/>
    </source>
</evidence>
<keyword evidence="9" id="KW-0614">Plasmid</keyword>
<comment type="similarity">
    <text evidence="2">Belongs to the membrane fusion protein (MFP) (TC 8.A.1) family.</text>
</comment>